<evidence type="ECO:0000256" key="5">
    <source>
        <dbReference type="ARBA" id="ARBA00012213"/>
    </source>
</evidence>
<comment type="cofactor">
    <cofactor evidence="2">
        <name>a divalent metal cation</name>
        <dbReference type="ChEBI" id="CHEBI:60240"/>
    </cofactor>
</comment>
<keyword evidence="13" id="KW-0460">Magnesium</keyword>
<dbReference type="Proteomes" id="UP000270471">
    <property type="component" value="Unassembled WGS sequence"/>
</dbReference>
<name>A0A3M0I088_9ACTN</name>
<accession>A0A3M0I088</accession>
<comment type="similarity">
    <text evidence="3">Belongs to the class II aldolase/RraA-like family.</text>
</comment>
<comment type="cofactor">
    <cofactor evidence="13">
        <name>Mg(2+)</name>
        <dbReference type="ChEBI" id="CHEBI:18420"/>
    </cofactor>
</comment>
<evidence type="ECO:0000256" key="9">
    <source>
        <dbReference type="ARBA" id="ARBA00029596"/>
    </source>
</evidence>
<evidence type="ECO:0000256" key="6">
    <source>
        <dbReference type="ARBA" id="ARBA00012947"/>
    </source>
</evidence>
<keyword evidence="14" id="KW-0808">Transferase</keyword>
<evidence type="ECO:0000256" key="7">
    <source>
        <dbReference type="ARBA" id="ARBA00016549"/>
    </source>
</evidence>
<dbReference type="GO" id="GO:0046872">
    <property type="term" value="F:metal ion binding"/>
    <property type="evidence" value="ECO:0007669"/>
    <property type="project" value="UniProtKB-KW"/>
</dbReference>
<evidence type="ECO:0000256" key="11">
    <source>
        <dbReference type="ARBA" id="ARBA00032305"/>
    </source>
</evidence>
<dbReference type="GO" id="GO:0008168">
    <property type="term" value="F:methyltransferase activity"/>
    <property type="evidence" value="ECO:0007669"/>
    <property type="project" value="UniProtKB-KW"/>
</dbReference>
<evidence type="ECO:0000256" key="1">
    <source>
        <dbReference type="ARBA" id="ARBA00001342"/>
    </source>
</evidence>
<dbReference type="PANTHER" id="PTHR33254:SF4">
    <property type="entry name" value="4-HYDROXY-4-METHYL-2-OXOGLUTARATE ALDOLASE 3-RELATED"/>
    <property type="match status" value="1"/>
</dbReference>
<dbReference type="GO" id="GO:0047443">
    <property type="term" value="F:4-hydroxy-4-methyl-2-oxoglutarate aldolase activity"/>
    <property type="evidence" value="ECO:0007669"/>
    <property type="project" value="UniProtKB-EC"/>
</dbReference>
<comment type="subunit">
    <text evidence="4">Homotrimer.</text>
</comment>
<evidence type="ECO:0000256" key="2">
    <source>
        <dbReference type="ARBA" id="ARBA00001968"/>
    </source>
</evidence>
<dbReference type="CDD" id="cd16841">
    <property type="entry name" value="RraA_family"/>
    <property type="match status" value="1"/>
</dbReference>
<evidence type="ECO:0000256" key="4">
    <source>
        <dbReference type="ARBA" id="ARBA00011233"/>
    </source>
</evidence>
<gene>
    <name evidence="14" type="ORF">CTZ28_25670</name>
</gene>
<dbReference type="OrthoDB" id="943692at2"/>
<organism evidence="14 15">
    <name type="scientific">Streptomyces shenzhenensis</name>
    <dbReference type="NCBI Taxonomy" id="943815"/>
    <lineage>
        <taxon>Bacteria</taxon>
        <taxon>Bacillati</taxon>
        <taxon>Actinomycetota</taxon>
        <taxon>Actinomycetes</taxon>
        <taxon>Kitasatosporales</taxon>
        <taxon>Streptomycetaceae</taxon>
        <taxon>Streptomyces</taxon>
    </lineage>
</organism>
<feature type="binding site" evidence="13">
    <location>
        <begin position="96"/>
        <end position="99"/>
    </location>
    <ligand>
        <name>substrate</name>
    </ligand>
</feature>
<comment type="function">
    <text evidence="8">Catalyzes the aldol cleavage of 4-hydroxy-4-methyl-2-oxoglutarate (HMG) into 2 molecules of pyruvate. Also contains a secondary oxaloacetate (OAA) decarboxylase activity due to the common pyruvate enolate transition state formed following C-C bond cleavage in the retro-aldol and decarboxylation reactions.</text>
</comment>
<dbReference type="EMBL" id="PENI01000018">
    <property type="protein sequence ID" value="RMB83051.1"/>
    <property type="molecule type" value="Genomic_DNA"/>
</dbReference>
<dbReference type="Pfam" id="PF03737">
    <property type="entry name" value="RraA-like"/>
    <property type="match status" value="1"/>
</dbReference>
<evidence type="ECO:0000256" key="10">
    <source>
        <dbReference type="ARBA" id="ARBA00030169"/>
    </source>
</evidence>
<sequence length="230" mass="23504">MPLDIRDLEQVPPLDGELAARLADVDFPTLGHYLEEGFCDPALRRVAGRGRLVGRAVTVRITATDSTLLHHAASLVGPGDVVVVDCGGDRRHAPLGEVVVHALAARGAAGAVVDGVCTDIGALREVGLPVHAYGTSLLTTKLHGIADGSLNAPVSCGGVAVRAGDLVLGDDNGLLVAPAARLAAVLDEALADDAEEPGLIAALHRGDRLGTLTGATRTVENLLRPDPTTA</sequence>
<evidence type="ECO:0000256" key="3">
    <source>
        <dbReference type="ARBA" id="ARBA00008621"/>
    </source>
</evidence>
<evidence type="ECO:0000256" key="13">
    <source>
        <dbReference type="PIRSR" id="PIRSR605493-1"/>
    </source>
</evidence>
<dbReference type="PANTHER" id="PTHR33254">
    <property type="entry name" value="4-HYDROXY-4-METHYL-2-OXOGLUTARATE ALDOLASE 3-RELATED"/>
    <property type="match status" value="1"/>
</dbReference>
<comment type="catalytic activity">
    <reaction evidence="1">
        <text>4-hydroxy-4-methyl-2-oxoglutarate = 2 pyruvate</text>
        <dbReference type="Rhea" id="RHEA:22748"/>
        <dbReference type="ChEBI" id="CHEBI:15361"/>
        <dbReference type="ChEBI" id="CHEBI:58276"/>
        <dbReference type="EC" id="4.1.3.17"/>
    </reaction>
</comment>
<comment type="caution">
    <text evidence="14">The sequence shown here is derived from an EMBL/GenBank/DDBJ whole genome shotgun (WGS) entry which is preliminary data.</text>
</comment>
<evidence type="ECO:0000313" key="15">
    <source>
        <dbReference type="Proteomes" id="UP000270471"/>
    </source>
</evidence>
<feature type="binding site" evidence="13">
    <location>
        <position position="119"/>
    </location>
    <ligand>
        <name>Mg(2+)</name>
        <dbReference type="ChEBI" id="CHEBI:18420"/>
    </ligand>
</feature>
<protein>
    <recommendedName>
        <fullName evidence="7">Putative 4-hydroxy-4-methyl-2-oxoglutarate aldolase</fullName>
        <ecNumber evidence="6">4.1.1.112</ecNumber>
        <ecNumber evidence="5">4.1.3.17</ecNumber>
    </recommendedName>
    <alternativeName>
        <fullName evidence="11">Oxaloacetate decarboxylase</fullName>
    </alternativeName>
    <alternativeName>
        <fullName evidence="9">Regulator of ribonuclease activity homolog</fullName>
    </alternativeName>
    <alternativeName>
        <fullName evidence="10">RraA-like protein</fullName>
    </alternativeName>
</protein>
<keyword evidence="15" id="KW-1185">Reference proteome</keyword>
<dbReference type="RefSeq" id="WP_121892216.1">
    <property type="nucleotide sequence ID" value="NZ_JBEXWZ010000225.1"/>
</dbReference>
<evidence type="ECO:0000313" key="14">
    <source>
        <dbReference type="EMBL" id="RMB83051.1"/>
    </source>
</evidence>
<dbReference type="EC" id="4.1.1.112" evidence="6"/>
<keyword evidence="14" id="KW-0489">Methyltransferase</keyword>
<dbReference type="InterPro" id="IPR005493">
    <property type="entry name" value="RraA/RraA-like"/>
</dbReference>
<dbReference type="AlphaFoldDB" id="A0A3M0I088"/>
<dbReference type="GO" id="GO:0008948">
    <property type="term" value="F:oxaloacetate decarboxylase activity"/>
    <property type="evidence" value="ECO:0007669"/>
    <property type="project" value="UniProtKB-EC"/>
</dbReference>
<dbReference type="Gene3D" id="3.50.30.40">
    <property type="entry name" value="Ribonuclease E inhibitor RraA/RraA-like"/>
    <property type="match status" value="1"/>
</dbReference>
<keyword evidence="13" id="KW-0479">Metal-binding</keyword>
<dbReference type="GO" id="GO:0032259">
    <property type="term" value="P:methylation"/>
    <property type="evidence" value="ECO:0007669"/>
    <property type="project" value="UniProtKB-KW"/>
</dbReference>
<dbReference type="EC" id="4.1.3.17" evidence="5"/>
<reference evidence="14 15" key="1">
    <citation type="submission" date="2017-11" db="EMBL/GenBank/DDBJ databases">
        <title>Draft genome of actinobacteria isolated from guarana (Paullinia cupana (Mart.) Ducke.</title>
        <authorList>
            <person name="Siqueira K.A."/>
            <person name="Liotti R.G."/>
            <person name="Mendes T.A.O."/>
            <person name="Soares M.A."/>
        </authorList>
    </citation>
    <scope>NUCLEOTIDE SEQUENCE [LARGE SCALE GENOMIC DNA]</scope>
    <source>
        <strain evidence="14 15">193</strain>
    </source>
</reference>
<dbReference type="SUPFAM" id="SSF89562">
    <property type="entry name" value="RraA-like"/>
    <property type="match status" value="1"/>
</dbReference>
<dbReference type="InterPro" id="IPR036704">
    <property type="entry name" value="RraA/RraA-like_sf"/>
</dbReference>
<proteinExistence type="inferred from homology"/>
<comment type="catalytic activity">
    <reaction evidence="12">
        <text>oxaloacetate + H(+) = pyruvate + CO2</text>
        <dbReference type="Rhea" id="RHEA:15641"/>
        <dbReference type="ChEBI" id="CHEBI:15361"/>
        <dbReference type="ChEBI" id="CHEBI:15378"/>
        <dbReference type="ChEBI" id="CHEBI:16452"/>
        <dbReference type="ChEBI" id="CHEBI:16526"/>
        <dbReference type="EC" id="4.1.1.112"/>
    </reaction>
</comment>
<evidence type="ECO:0000256" key="12">
    <source>
        <dbReference type="ARBA" id="ARBA00047973"/>
    </source>
</evidence>
<evidence type="ECO:0000256" key="8">
    <source>
        <dbReference type="ARBA" id="ARBA00025046"/>
    </source>
</evidence>